<dbReference type="InterPro" id="IPR000210">
    <property type="entry name" value="BTB/POZ_dom"/>
</dbReference>
<dbReference type="HOGENOM" id="CLU_033082_1_2_1"/>
<dbReference type="OrthoDB" id="3220652at2759"/>
<keyword evidence="4" id="KW-1185">Reference proteome</keyword>
<dbReference type="Pfam" id="PF00651">
    <property type="entry name" value="BTB"/>
    <property type="match status" value="1"/>
</dbReference>
<evidence type="ECO:0000313" key="3">
    <source>
        <dbReference type="EMBL" id="KII84982.1"/>
    </source>
</evidence>
<organism evidence="3 4">
    <name type="scientific">Plicaturopsis crispa FD-325 SS-3</name>
    <dbReference type="NCBI Taxonomy" id="944288"/>
    <lineage>
        <taxon>Eukaryota</taxon>
        <taxon>Fungi</taxon>
        <taxon>Dikarya</taxon>
        <taxon>Basidiomycota</taxon>
        <taxon>Agaricomycotina</taxon>
        <taxon>Agaricomycetes</taxon>
        <taxon>Agaricomycetidae</taxon>
        <taxon>Amylocorticiales</taxon>
        <taxon>Amylocorticiaceae</taxon>
        <taxon>Plicatura</taxon>
        <taxon>Plicaturopsis crispa</taxon>
    </lineage>
</organism>
<evidence type="ECO:0000313" key="4">
    <source>
        <dbReference type="Proteomes" id="UP000053263"/>
    </source>
</evidence>
<dbReference type="Gene3D" id="3.30.710.10">
    <property type="entry name" value="Potassium Channel Kv1.1, Chain A"/>
    <property type="match status" value="1"/>
</dbReference>
<dbReference type="SUPFAM" id="SSF54695">
    <property type="entry name" value="POZ domain"/>
    <property type="match status" value="1"/>
</dbReference>
<dbReference type="Proteomes" id="UP000053263">
    <property type="component" value="Unassembled WGS sequence"/>
</dbReference>
<name>A0A0C9SRS1_PLICR</name>
<dbReference type="PROSITE" id="PS50097">
    <property type="entry name" value="BTB"/>
    <property type="match status" value="1"/>
</dbReference>
<dbReference type="InterPro" id="IPR011333">
    <property type="entry name" value="SKP1/BTB/POZ_sf"/>
</dbReference>
<feature type="region of interest" description="Disordered" evidence="1">
    <location>
        <begin position="267"/>
        <end position="287"/>
    </location>
</feature>
<gene>
    <name evidence="3" type="ORF">PLICRDRAFT_32189</name>
</gene>
<dbReference type="EMBL" id="KN832569">
    <property type="protein sequence ID" value="KII84982.1"/>
    <property type="molecule type" value="Genomic_DNA"/>
</dbReference>
<protein>
    <recommendedName>
        <fullName evidence="2">BTB domain-containing protein</fullName>
    </recommendedName>
</protein>
<evidence type="ECO:0000256" key="1">
    <source>
        <dbReference type="SAM" id="MobiDB-lite"/>
    </source>
</evidence>
<sequence>MGAVKGTPESVLAKQAARAVREKLATLVRTDFWFADGNIVLIAGIAAFKVHRGQLQRHSEVFHDLFSIPQPADQQLVDGCLWVELHDEPSDVYYFLMALYDGLYFAKPHANDFPSIAATLRLSSKYLVEHLRERCLLHLEADWPSTLAGWDLREERATDESGRYAPRESCAHPIPVIALALELGLDSLLPAAFYDLARYGPSKIVAGTHVPPPALVLTTTEHPPVLPHTALKLSHDLVCQTLLGREESQRFVAAFIQSELKSHPLSPACIHSPSSSDPTPTDPASPAASSVCMESTYFIHLNVLRAVGGIACGRDGDALFTLAQAGAMPARTDFSDGERTCGLRMCAPCKSAFGACVERTREEVWKRVPEWFGLRAPAAVKGDGDAVMEAAC</sequence>
<reference evidence="3 4" key="1">
    <citation type="submission" date="2014-06" db="EMBL/GenBank/DDBJ databases">
        <title>Evolutionary Origins and Diversification of the Mycorrhizal Mutualists.</title>
        <authorList>
            <consortium name="DOE Joint Genome Institute"/>
            <consortium name="Mycorrhizal Genomics Consortium"/>
            <person name="Kohler A."/>
            <person name="Kuo A."/>
            <person name="Nagy L.G."/>
            <person name="Floudas D."/>
            <person name="Copeland A."/>
            <person name="Barry K.W."/>
            <person name="Cichocki N."/>
            <person name="Veneault-Fourrey C."/>
            <person name="LaButti K."/>
            <person name="Lindquist E.A."/>
            <person name="Lipzen A."/>
            <person name="Lundell T."/>
            <person name="Morin E."/>
            <person name="Murat C."/>
            <person name="Riley R."/>
            <person name="Ohm R."/>
            <person name="Sun H."/>
            <person name="Tunlid A."/>
            <person name="Henrissat B."/>
            <person name="Grigoriev I.V."/>
            <person name="Hibbett D.S."/>
            <person name="Martin F."/>
        </authorList>
    </citation>
    <scope>NUCLEOTIDE SEQUENCE [LARGE SCALE GENOMIC DNA]</scope>
    <source>
        <strain evidence="3 4">FD-325 SS-3</strain>
    </source>
</reference>
<proteinExistence type="predicted"/>
<dbReference type="SMART" id="SM00225">
    <property type="entry name" value="BTB"/>
    <property type="match status" value="1"/>
</dbReference>
<feature type="compositionally biased region" description="Low complexity" evidence="1">
    <location>
        <begin position="272"/>
        <end position="287"/>
    </location>
</feature>
<dbReference type="AlphaFoldDB" id="A0A0C9SRS1"/>
<accession>A0A0C9SRS1</accession>
<feature type="domain" description="BTB" evidence="2">
    <location>
        <begin position="37"/>
        <end position="108"/>
    </location>
</feature>
<evidence type="ECO:0000259" key="2">
    <source>
        <dbReference type="PROSITE" id="PS50097"/>
    </source>
</evidence>